<evidence type="ECO:0000256" key="1">
    <source>
        <dbReference type="SAM" id="MobiDB-lite"/>
    </source>
</evidence>
<evidence type="ECO:0000313" key="3">
    <source>
        <dbReference type="EMBL" id="QDZ06422.1"/>
    </source>
</evidence>
<feature type="region of interest" description="Disordered" evidence="1">
    <location>
        <begin position="347"/>
        <end position="368"/>
    </location>
</feature>
<dbReference type="RefSeq" id="WP_146569506.1">
    <property type="nucleotide sequence ID" value="NZ_CP042306.1"/>
</dbReference>
<dbReference type="KEGG" id="spai:FPZ24_02145"/>
<dbReference type="OrthoDB" id="9811542at2"/>
<dbReference type="InterPro" id="IPR057123">
    <property type="entry name" value="STAND_NTPase4_dom"/>
</dbReference>
<dbReference type="Proteomes" id="UP000315673">
    <property type="component" value="Chromosome"/>
</dbReference>
<keyword evidence="4" id="KW-1185">Reference proteome</keyword>
<organism evidence="3 4">
    <name type="scientific">Sphingomonas panacisoli</name>
    <dbReference type="NCBI Taxonomy" id="1813879"/>
    <lineage>
        <taxon>Bacteria</taxon>
        <taxon>Pseudomonadati</taxon>
        <taxon>Pseudomonadota</taxon>
        <taxon>Alphaproteobacteria</taxon>
        <taxon>Sphingomonadales</taxon>
        <taxon>Sphingomonadaceae</taxon>
        <taxon>Sphingomonas</taxon>
    </lineage>
</organism>
<evidence type="ECO:0000313" key="4">
    <source>
        <dbReference type="Proteomes" id="UP000315673"/>
    </source>
</evidence>
<sequence>MAVANLQDRLQTFLTDGSLIFLFDNYEPADRRRSQMIRDFAKSYPKITIVLFADERGGPFQRNTLENLEGEPRSLSLHPLKRKEVRELTKRWLAPSGLYSTETFHAVLRKIQTSGLPTTAYVVSMIAWTLERQNLNANINEAALLERFVDAILNKADAKEVNRASLDYTIRESFLAELSYKLRESDRYTMSLDELDQVAGEYVAARGWTTNAANFVRDLINTGILIEVDGTVGYRYRCLREYFLAKYINEDDEYREFVYAEANYLDFDREIDILTGLRRKDKALLEKLIRYTDAHVAAGLDPYDLQDFDNVTFRFGAERTLMKRPESLSDLGIDDEIIEGVLDTADEENGPKAISGDLENGTRPPNRNKIRDMATTYSSITLLSKVVRNSELLTDLELKKRAVLSSISHWGVFIGHVVSSFDKAIDSEEPGRESRYLGKLTDEQRQFVEHFVKVMLPLFLSGSIHSSLGTEKLRAIFESIVGDDSEPLLVRLLTAFLLIDVSFLDRSEAAGEMIKRVEAFAKTLNSRFVSELICEKLLFVYSSPNIGQSNRVLIERFYAETQLRLFGIKAGSPRYSQGKSGIVKEMREKIADDDTDA</sequence>
<dbReference type="EMBL" id="CP042306">
    <property type="protein sequence ID" value="QDZ06422.1"/>
    <property type="molecule type" value="Genomic_DNA"/>
</dbReference>
<evidence type="ECO:0000259" key="2">
    <source>
        <dbReference type="Pfam" id="PF24406"/>
    </source>
</evidence>
<proteinExistence type="predicted"/>
<feature type="domain" description="STAND NTPase 4 small alpha/beta" evidence="2">
    <location>
        <begin position="188"/>
        <end position="244"/>
    </location>
</feature>
<dbReference type="AlphaFoldDB" id="A0A5B8LFJ8"/>
<dbReference type="Pfam" id="PF24406">
    <property type="entry name" value="nSTAND_NTPase4"/>
    <property type="match status" value="1"/>
</dbReference>
<reference evidence="3 4" key="1">
    <citation type="submission" date="2019-07" db="EMBL/GenBank/DDBJ databases">
        <title>Full genome sequence of Sphingomonas sp. 4R-6-7(HKS19).</title>
        <authorList>
            <person name="Im W.-T."/>
        </authorList>
    </citation>
    <scope>NUCLEOTIDE SEQUENCE [LARGE SCALE GENOMIC DNA]</scope>
    <source>
        <strain evidence="3 4">HKS19</strain>
    </source>
</reference>
<protein>
    <recommendedName>
        <fullName evidence="2">STAND NTPase 4 small alpha/beta domain-containing protein</fullName>
    </recommendedName>
</protein>
<name>A0A5B8LFJ8_9SPHN</name>
<accession>A0A5B8LFJ8</accession>
<gene>
    <name evidence="3" type="ORF">FPZ24_02145</name>
</gene>